<accession>A0ABP1GI18</accession>
<reference evidence="1 2" key="1">
    <citation type="submission" date="2024-07" db="EMBL/GenBank/DDBJ databases">
        <authorList>
            <person name="Akdeniz Z."/>
        </authorList>
    </citation>
    <scope>NUCLEOTIDE SEQUENCE [LARGE SCALE GENOMIC DNA]</scope>
</reference>
<name>A0ABP1GI18_9EUKA</name>
<organism evidence="1 2">
    <name type="scientific">Hexamita inflata</name>
    <dbReference type="NCBI Taxonomy" id="28002"/>
    <lineage>
        <taxon>Eukaryota</taxon>
        <taxon>Metamonada</taxon>
        <taxon>Diplomonadida</taxon>
        <taxon>Hexamitidae</taxon>
        <taxon>Hexamitinae</taxon>
        <taxon>Hexamita</taxon>
    </lineage>
</organism>
<dbReference type="EMBL" id="CAXDID020000001">
    <property type="protein sequence ID" value="CAL5970175.1"/>
    <property type="molecule type" value="Genomic_DNA"/>
</dbReference>
<dbReference type="Proteomes" id="UP001642409">
    <property type="component" value="Unassembled WGS sequence"/>
</dbReference>
<evidence type="ECO:0000313" key="1">
    <source>
        <dbReference type="EMBL" id="CAL5970175.1"/>
    </source>
</evidence>
<proteinExistence type="predicted"/>
<comment type="caution">
    <text evidence="1">The sequence shown here is derived from an EMBL/GenBank/DDBJ whole genome shotgun (WGS) entry which is preliminary data.</text>
</comment>
<sequence length="104" mass="12765">MFNLDQNQPQLVQNQYLKRTTSIGFGKLCYFPPHIFRLDLCKEYKAKMLQFFLYFEKLLYVFQMDQNVYYCQESRQLLLLYFCVKIMDDEHNELTIFKNIGENY</sequence>
<protein>
    <submittedName>
        <fullName evidence="1">Hypothetical_protein</fullName>
    </submittedName>
</protein>
<gene>
    <name evidence="1" type="ORF">HINF_LOCUS115</name>
</gene>
<keyword evidence="2" id="KW-1185">Reference proteome</keyword>
<evidence type="ECO:0000313" key="2">
    <source>
        <dbReference type="Proteomes" id="UP001642409"/>
    </source>
</evidence>